<dbReference type="InterPro" id="IPR026866">
    <property type="entry name" value="CR006_AAA"/>
</dbReference>
<evidence type="ECO:0000313" key="3">
    <source>
        <dbReference type="Proteomes" id="UP000000420"/>
    </source>
</evidence>
<dbReference type="Gene3D" id="3.40.50.300">
    <property type="entry name" value="P-loop containing nucleotide triphosphate hydrolases"/>
    <property type="match status" value="1"/>
</dbReference>
<dbReference type="KEGG" id="xcb:XC_0478"/>
<evidence type="ECO:0000313" key="2">
    <source>
        <dbReference type="EMBL" id="AAY47559.1"/>
    </source>
</evidence>
<name>A0A0H2X4X1_XANC8</name>
<dbReference type="Proteomes" id="UP000000420">
    <property type="component" value="Chromosome"/>
</dbReference>
<organism evidence="2 3">
    <name type="scientific">Xanthomonas campestris pv. campestris (strain 8004)</name>
    <dbReference type="NCBI Taxonomy" id="314565"/>
    <lineage>
        <taxon>Bacteria</taxon>
        <taxon>Pseudomonadati</taxon>
        <taxon>Pseudomonadota</taxon>
        <taxon>Gammaproteobacteria</taxon>
        <taxon>Lysobacterales</taxon>
        <taxon>Lysobacteraceae</taxon>
        <taxon>Xanthomonas</taxon>
    </lineage>
</organism>
<dbReference type="AlphaFoldDB" id="A0A0H2X4X1"/>
<feature type="domain" description="Protein CR006 P-loop" evidence="1">
    <location>
        <begin position="138"/>
        <end position="317"/>
    </location>
</feature>
<dbReference type="HOGENOM" id="CLU_043653_0_0_6"/>
<sequence>MTLNEIAGTLRDSDARIILVYAFNATGKTQLSVAYKNATKQEDGGHSGVYYNAYSEDLFVWDNDEQNEGGGIRLRVLPSSLSRFHALLTEDNIRVKLRAYKPKFGFTINLHEDDPEKGVESIIFFIPSQNPDVTQLPIKISRGEERIFVWCFFLALFEVEGWADQQASHFFIDDPVSSLDDHNIFITAATLFDLIESHFNKRKIFVTTHHLGLFSILSDWLTKGERKDKFKKNGKPLYNINILSSKSGQLKLENCRKDVFLYHLRMLQVLSGARSTNDVRAYHFALLRQVLENVASFLGVGQFGYVLDQIGINEPNRVADIVNALLHKKVYYFESDIVVSDNLEIFNEVMDGLLTKYNFVLHEAEA</sequence>
<accession>A0A0H2X4X1</accession>
<dbReference type="EMBL" id="CP000050">
    <property type="protein sequence ID" value="AAY47559.1"/>
    <property type="molecule type" value="Genomic_DNA"/>
</dbReference>
<gene>
    <name evidence="2" type="ordered locus">XC_0478</name>
</gene>
<dbReference type="Pfam" id="PF13166">
    <property type="entry name" value="AAA_13"/>
    <property type="match status" value="1"/>
</dbReference>
<dbReference type="InterPro" id="IPR027417">
    <property type="entry name" value="P-loop_NTPase"/>
</dbReference>
<evidence type="ECO:0000259" key="1">
    <source>
        <dbReference type="Pfam" id="PF13166"/>
    </source>
</evidence>
<dbReference type="RefSeq" id="WP_011035717.1">
    <property type="nucleotide sequence ID" value="NC_007086.1"/>
</dbReference>
<dbReference type="SUPFAM" id="SSF52540">
    <property type="entry name" value="P-loop containing nucleoside triphosphate hydrolases"/>
    <property type="match status" value="1"/>
</dbReference>
<reference evidence="2 3" key="1">
    <citation type="journal article" date="2005" name="Genome Res.">
        <title>Comparative and functional genomic analyses of the pathogenicity of phytopathogen Xanthomonas campestris pv. campestris.</title>
        <authorList>
            <person name="Qian W."/>
            <person name="Jia Y."/>
            <person name="Ren S.X."/>
            <person name="He Y.Q."/>
            <person name="Feng J.X."/>
            <person name="Lu L.F."/>
            <person name="Sun Q."/>
            <person name="Ying G."/>
            <person name="Tang D.J."/>
            <person name="Tang H."/>
            <person name="Wu W."/>
            <person name="Hao P."/>
            <person name="Wang L."/>
            <person name="Jiang B.L."/>
            <person name="Zeng S."/>
            <person name="Gu W.Y."/>
            <person name="Lu G."/>
            <person name="Rong L."/>
            <person name="Tian Y."/>
            <person name="Yao Z."/>
            <person name="Fu G."/>
            <person name="Chen B."/>
            <person name="Fang R."/>
            <person name="Qiang B."/>
            <person name="Chen Z."/>
            <person name="Zhao G.P."/>
            <person name="Tang J.L."/>
            <person name="He C."/>
        </authorList>
    </citation>
    <scope>NUCLEOTIDE SEQUENCE [LARGE SCALE GENOMIC DNA]</scope>
    <source>
        <strain evidence="2 3">8004</strain>
    </source>
</reference>
<protein>
    <submittedName>
        <fullName evidence="2">Anticodon nuclease</fullName>
    </submittedName>
</protein>
<proteinExistence type="predicted"/>